<keyword evidence="2" id="KW-1185">Reference proteome</keyword>
<dbReference type="Proteomes" id="UP001497700">
    <property type="component" value="Unassembled WGS sequence"/>
</dbReference>
<reference evidence="1 2" key="1">
    <citation type="journal article" date="2022" name="New Phytol.">
        <title>Ecological generalism drives hyperdiversity of secondary metabolite gene clusters in xylarialean endophytes.</title>
        <authorList>
            <person name="Franco M.E.E."/>
            <person name="Wisecaver J.H."/>
            <person name="Arnold A.E."/>
            <person name="Ju Y.M."/>
            <person name="Slot J.C."/>
            <person name="Ahrendt S."/>
            <person name="Moore L.P."/>
            <person name="Eastman K.E."/>
            <person name="Scott K."/>
            <person name="Konkel Z."/>
            <person name="Mondo S.J."/>
            <person name="Kuo A."/>
            <person name="Hayes R.D."/>
            <person name="Haridas S."/>
            <person name="Andreopoulos B."/>
            <person name="Riley R."/>
            <person name="LaButti K."/>
            <person name="Pangilinan J."/>
            <person name="Lipzen A."/>
            <person name="Amirebrahimi M."/>
            <person name="Yan J."/>
            <person name="Adam C."/>
            <person name="Keymanesh K."/>
            <person name="Ng V."/>
            <person name="Louie K."/>
            <person name="Northen T."/>
            <person name="Drula E."/>
            <person name="Henrissat B."/>
            <person name="Hsieh H.M."/>
            <person name="Youens-Clark K."/>
            <person name="Lutzoni F."/>
            <person name="Miadlikowska J."/>
            <person name="Eastwood D.C."/>
            <person name="Hamelin R.C."/>
            <person name="Grigoriev I.V."/>
            <person name="U'Ren J.M."/>
        </authorList>
    </citation>
    <scope>NUCLEOTIDE SEQUENCE [LARGE SCALE GENOMIC DNA]</scope>
    <source>
        <strain evidence="1 2">CBS 119005</strain>
    </source>
</reference>
<name>A0ACB9YQG9_9PEZI</name>
<sequence length="382" mass="42121">MQGFNMGRYVPPDVEGTTTGNKLHKKKPPSFSRDGTQTVRFEMPFAVWCQHCAKPTIIGQGVRFNATKRKVGAYLSTPVFAFRMRHADCGGAIEIRTDPQNTTYVVVEGAKKRDTGDGGGGEDLISSSGAVEPILTDKERENLRGSAFARLERTIEDRQVLAQARERIGELEDDSARRWEDPYGRNRALRAAFRAGRRERERDAAAAEDLRDRMSLGIDLLPASEADARRAALVDFGEDGSADGREEAPTGRKALAKPLFYTDRPKPALLLLPPAADDDGKKAKKRRLKSEAAAAQMRDNLVSEIVGNTRVARDPFLSIDRGSRENAKSTSRIASIKRKRPETETELRPEEWDGATVEKGRGESEASKGASSLTTLVEYDSD</sequence>
<proteinExistence type="predicted"/>
<comment type="caution">
    <text evidence="1">The sequence shown here is derived from an EMBL/GenBank/DDBJ whole genome shotgun (WGS) entry which is preliminary data.</text>
</comment>
<dbReference type="EMBL" id="MU393548">
    <property type="protein sequence ID" value="KAI4861593.1"/>
    <property type="molecule type" value="Genomic_DNA"/>
</dbReference>
<gene>
    <name evidence="1" type="ORF">F4820DRAFT_433304</name>
</gene>
<organism evidence="1 2">
    <name type="scientific">Hypoxylon rubiginosum</name>
    <dbReference type="NCBI Taxonomy" id="110542"/>
    <lineage>
        <taxon>Eukaryota</taxon>
        <taxon>Fungi</taxon>
        <taxon>Dikarya</taxon>
        <taxon>Ascomycota</taxon>
        <taxon>Pezizomycotina</taxon>
        <taxon>Sordariomycetes</taxon>
        <taxon>Xylariomycetidae</taxon>
        <taxon>Xylariales</taxon>
        <taxon>Hypoxylaceae</taxon>
        <taxon>Hypoxylon</taxon>
    </lineage>
</organism>
<evidence type="ECO:0000313" key="1">
    <source>
        <dbReference type="EMBL" id="KAI4861593.1"/>
    </source>
</evidence>
<protein>
    <submittedName>
        <fullName evidence="1">DUF455 domain protein</fullName>
    </submittedName>
</protein>
<evidence type="ECO:0000313" key="2">
    <source>
        <dbReference type="Proteomes" id="UP001497700"/>
    </source>
</evidence>
<accession>A0ACB9YQG9</accession>